<gene>
    <name evidence="7" type="primary">ALDH18A1</name>
    <name evidence="7" type="ORF">AWC38_SpisGene22857</name>
</gene>
<dbReference type="Pfam" id="PF00696">
    <property type="entry name" value="AA_kinase"/>
    <property type="match status" value="2"/>
</dbReference>
<dbReference type="Gene3D" id="3.40.309.10">
    <property type="entry name" value="Aldehyde Dehydrogenase, Chain A, domain 2"/>
    <property type="match status" value="1"/>
</dbReference>
<dbReference type="Proteomes" id="UP000225706">
    <property type="component" value="Unassembled WGS sequence"/>
</dbReference>
<dbReference type="EMBL" id="LSMT01001074">
    <property type="protein sequence ID" value="PFX13088.1"/>
    <property type="molecule type" value="Genomic_DNA"/>
</dbReference>
<name>A0A2B4R9M0_STYPI</name>
<dbReference type="InterPro" id="IPR016162">
    <property type="entry name" value="Ald_DH_N"/>
</dbReference>
<dbReference type="SUPFAM" id="SSF53633">
    <property type="entry name" value="Carbamate kinase-like"/>
    <property type="match status" value="3"/>
</dbReference>
<keyword evidence="3" id="KW-0418">Kinase</keyword>
<feature type="compositionally biased region" description="Basic and acidic residues" evidence="5">
    <location>
        <begin position="444"/>
        <end position="460"/>
    </location>
</feature>
<evidence type="ECO:0000256" key="3">
    <source>
        <dbReference type="ARBA" id="ARBA00022777"/>
    </source>
</evidence>
<dbReference type="GO" id="GO:0004349">
    <property type="term" value="F:glutamate 5-kinase activity"/>
    <property type="evidence" value="ECO:0007669"/>
    <property type="project" value="InterPro"/>
</dbReference>
<dbReference type="GO" id="GO:0005524">
    <property type="term" value="F:ATP binding"/>
    <property type="evidence" value="ECO:0007669"/>
    <property type="project" value="UniProtKB-KW"/>
</dbReference>
<accession>A0A2B4R9M0</accession>
<dbReference type="PANTHER" id="PTHR11063:SF8">
    <property type="entry name" value="DELTA-1-PYRROLINE-5-CARBOXYLATE SYNTHASE"/>
    <property type="match status" value="1"/>
</dbReference>
<feature type="region of interest" description="Disordered" evidence="5">
    <location>
        <begin position="444"/>
        <end position="463"/>
    </location>
</feature>
<dbReference type="InterPro" id="IPR001048">
    <property type="entry name" value="Asp/Glu/Uridylate_kinase"/>
</dbReference>
<sequence length="528" mass="57289">MNVRLVNVFSHDNRQWKITCALCIVTLDRVISVKDNDSLSSLLTVELKSDLLLILSDVQDIYSGPPDLPESRLLDTFRPANVSNIQFGEKSRVGRGGMESKVKVISVKDNDSLSSLLTVELKSDLLLILSDVQGIYSSPPDLPDSRLLDTFRPANVSNIEFGEKSRVGRGGMESKVKAATRALQSATSVVIANGTGSDYVIRQVLDSRKVGAFFTMVDEPGPSVENQAAADIQGIYSGPPDLPESRLLDTFRPADVSNIEFGEKSRVGRGGMESKVKSATSVVIANGTGSDYVIRQVLNSRKVGAFFIMVEEPGPSVENQAAAARKGGRALQALTADQGLRQIADSSHNILGRVLKQTKITYGLELEQETVPIGVLLVIFGSCPAALEQVASLATSTGNGLLLNGGQYSRRELDSKCEYRAAWNAMETLLVHRDLIRSPFLEHAESSQGKRSDSSRRTEVGQDLPLAPALAKTMKKEYSELECTVEVVRTTEEAIDRIHQFGSSHADFIIADNVGDAHGWRSPKQGCV</sequence>
<reference evidence="8" key="1">
    <citation type="journal article" date="2017" name="bioRxiv">
        <title>Comparative analysis of the genomes of Stylophora pistillata and Acropora digitifera provides evidence for extensive differences between species of corals.</title>
        <authorList>
            <person name="Voolstra C.R."/>
            <person name="Li Y."/>
            <person name="Liew Y.J."/>
            <person name="Baumgarten S."/>
            <person name="Zoccola D."/>
            <person name="Flot J.-F."/>
            <person name="Tambutte S."/>
            <person name="Allemand D."/>
            <person name="Aranda M."/>
        </authorList>
    </citation>
    <scope>NUCLEOTIDE SEQUENCE [LARGE SCALE GENOMIC DNA]</scope>
</reference>
<proteinExistence type="predicted"/>
<dbReference type="OrthoDB" id="1934954at2759"/>
<dbReference type="STRING" id="50429.A0A2B4R9M0"/>
<dbReference type="Gene3D" id="3.40.605.10">
    <property type="entry name" value="Aldehyde Dehydrogenase, Chain A, domain 1"/>
    <property type="match status" value="1"/>
</dbReference>
<keyword evidence="1" id="KW-0808">Transferase</keyword>
<evidence type="ECO:0000256" key="2">
    <source>
        <dbReference type="ARBA" id="ARBA00022741"/>
    </source>
</evidence>
<dbReference type="InterPro" id="IPR001057">
    <property type="entry name" value="Glu/AcGlu_kinase"/>
</dbReference>
<dbReference type="InterPro" id="IPR036393">
    <property type="entry name" value="AceGlu_kinase-like_sf"/>
</dbReference>
<evidence type="ECO:0000313" key="7">
    <source>
        <dbReference type="EMBL" id="PFX13088.1"/>
    </source>
</evidence>
<evidence type="ECO:0000256" key="1">
    <source>
        <dbReference type="ARBA" id="ARBA00022679"/>
    </source>
</evidence>
<protein>
    <submittedName>
        <fullName evidence="7">Delta-1-pyrroline-5-carboxylate synthase</fullName>
    </submittedName>
</protein>
<feature type="domain" description="Aspartate/glutamate/uridylate kinase" evidence="6">
    <location>
        <begin position="26"/>
        <end position="103"/>
    </location>
</feature>
<dbReference type="GO" id="GO:0004350">
    <property type="term" value="F:glutamate-5-semialdehyde dehydrogenase activity"/>
    <property type="evidence" value="ECO:0007669"/>
    <property type="project" value="TreeGrafter"/>
</dbReference>
<organism evidence="7 8">
    <name type="scientific">Stylophora pistillata</name>
    <name type="common">Smooth cauliflower coral</name>
    <dbReference type="NCBI Taxonomy" id="50429"/>
    <lineage>
        <taxon>Eukaryota</taxon>
        <taxon>Metazoa</taxon>
        <taxon>Cnidaria</taxon>
        <taxon>Anthozoa</taxon>
        <taxon>Hexacorallia</taxon>
        <taxon>Scleractinia</taxon>
        <taxon>Astrocoeniina</taxon>
        <taxon>Pocilloporidae</taxon>
        <taxon>Stylophora</taxon>
    </lineage>
</organism>
<dbReference type="PANTHER" id="PTHR11063">
    <property type="entry name" value="GLUTAMATE SEMIALDEHYDE DEHYDROGENASE"/>
    <property type="match status" value="1"/>
</dbReference>
<keyword evidence="4" id="KW-0067">ATP-binding</keyword>
<dbReference type="PROSITE" id="PS00902">
    <property type="entry name" value="GLUTAMATE_5_KINASE"/>
    <property type="match status" value="1"/>
</dbReference>
<evidence type="ECO:0000256" key="5">
    <source>
        <dbReference type="SAM" id="MobiDB-lite"/>
    </source>
</evidence>
<evidence type="ECO:0000313" key="8">
    <source>
        <dbReference type="Proteomes" id="UP000225706"/>
    </source>
</evidence>
<dbReference type="Gene3D" id="3.40.1160.10">
    <property type="entry name" value="Acetylglutamate kinase-like"/>
    <property type="match status" value="3"/>
</dbReference>
<dbReference type="InterPro" id="IPR016163">
    <property type="entry name" value="Ald_DH_C"/>
</dbReference>
<evidence type="ECO:0000259" key="6">
    <source>
        <dbReference type="Pfam" id="PF00696"/>
    </source>
</evidence>
<feature type="domain" description="Aspartate/glutamate/uridylate kinase" evidence="6">
    <location>
        <begin position="109"/>
        <end position="193"/>
    </location>
</feature>
<dbReference type="InterPro" id="IPR016161">
    <property type="entry name" value="Ald_DH/histidinol_DH"/>
</dbReference>
<keyword evidence="2" id="KW-0547">Nucleotide-binding</keyword>
<keyword evidence="8" id="KW-1185">Reference proteome</keyword>
<comment type="caution">
    <text evidence="7">The sequence shown here is derived from an EMBL/GenBank/DDBJ whole genome shotgun (WGS) entry which is preliminary data.</text>
</comment>
<dbReference type="AlphaFoldDB" id="A0A2B4R9M0"/>
<dbReference type="InterPro" id="IPR019797">
    <property type="entry name" value="Glutamate_5-kinase_CS"/>
</dbReference>
<dbReference type="PRINTS" id="PR00474">
    <property type="entry name" value="GLU5KINASE"/>
</dbReference>
<evidence type="ECO:0000256" key="4">
    <source>
        <dbReference type="ARBA" id="ARBA00022840"/>
    </source>
</evidence>
<dbReference type="GO" id="GO:0005739">
    <property type="term" value="C:mitochondrion"/>
    <property type="evidence" value="ECO:0007669"/>
    <property type="project" value="TreeGrafter"/>
</dbReference>
<dbReference type="SUPFAM" id="SSF53720">
    <property type="entry name" value="ALDH-like"/>
    <property type="match status" value="1"/>
</dbReference>